<dbReference type="EMBL" id="JBGMEL010000004">
    <property type="protein sequence ID" value="MFA0790058.1"/>
    <property type="molecule type" value="Genomic_DNA"/>
</dbReference>
<evidence type="ECO:0000313" key="4">
    <source>
        <dbReference type="EMBL" id="MFA0790058.1"/>
    </source>
</evidence>
<dbReference type="InterPro" id="IPR038352">
    <property type="entry name" value="Imelysin_sf"/>
</dbReference>
<evidence type="ECO:0000259" key="3">
    <source>
        <dbReference type="Pfam" id="PF09375"/>
    </source>
</evidence>
<proteinExistence type="predicted"/>
<dbReference type="PROSITE" id="PS51257">
    <property type="entry name" value="PROKAR_LIPOPROTEIN"/>
    <property type="match status" value="1"/>
</dbReference>
<organism evidence="4 5">
    <name type="scientific">Microbulbifer echini</name>
    <dbReference type="NCBI Taxonomy" id="1529067"/>
    <lineage>
        <taxon>Bacteria</taxon>
        <taxon>Pseudomonadati</taxon>
        <taxon>Pseudomonadota</taxon>
        <taxon>Gammaproteobacteria</taxon>
        <taxon>Cellvibrionales</taxon>
        <taxon>Microbulbiferaceae</taxon>
        <taxon>Microbulbifer</taxon>
    </lineage>
</organism>
<dbReference type="InterPro" id="IPR018976">
    <property type="entry name" value="Imelysin-like"/>
</dbReference>
<keyword evidence="5" id="KW-1185">Reference proteome</keyword>
<comment type="subcellular location">
    <subcellularLocation>
        <location evidence="1">Cell envelope</location>
    </subcellularLocation>
</comment>
<protein>
    <submittedName>
        <fullName evidence="4">Imelysin family protein</fullName>
    </submittedName>
</protein>
<dbReference type="RefSeq" id="WP_299581408.1">
    <property type="nucleotide sequence ID" value="NZ_JBGMEL010000004.1"/>
</dbReference>
<evidence type="ECO:0000256" key="2">
    <source>
        <dbReference type="ARBA" id="ARBA00022729"/>
    </source>
</evidence>
<dbReference type="Proteomes" id="UP001569414">
    <property type="component" value="Unassembled WGS sequence"/>
</dbReference>
<dbReference type="Pfam" id="PF09375">
    <property type="entry name" value="Peptidase_M75"/>
    <property type="match status" value="1"/>
</dbReference>
<gene>
    <name evidence="4" type="ORF">ACCI51_05825</name>
</gene>
<comment type="caution">
    <text evidence="4">The sequence shown here is derived from an EMBL/GenBank/DDBJ whole genome shotgun (WGS) entry which is preliminary data.</text>
</comment>
<keyword evidence="2" id="KW-0732">Signal</keyword>
<feature type="domain" description="Imelysin-like" evidence="3">
    <location>
        <begin position="65"/>
        <end position="353"/>
    </location>
</feature>
<evidence type="ECO:0000256" key="1">
    <source>
        <dbReference type="ARBA" id="ARBA00004196"/>
    </source>
</evidence>
<evidence type="ECO:0000313" key="5">
    <source>
        <dbReference type="Proteomes" id="UP001569414"/>
    </source>
</evidence>
<name>A0ABV4NKR0_9GAMM</name>
<sequence length="392" mass="42997">MNGYTLRYMVAALLMGSLLILIGCEQRSAEPAKVERPTASQQVDVEAAADLSLAIWQAGQAQVLHAHASVETLQRAVQALLAQPSEEQLEETRLAWLDAHREFAATLPYIQLAFSPSDLRGQGRKLLLALDSWPAQPGYLDTVPGYSDSGIVNDTAIELTLVNLRKQHRLTAHEEASTGFHALEVMLWGPTSERMSEDFVADSNGEKPEALAANRRRELTRLIVKGIEEDMAGLARRWPTSANNLSRAYLSLGPVARLQQIRAAHTQVIDEQLMRRLPEGSESDVESGRAADSKQALLAIMATLQSNWIPTGGGGMAEVLLDRHQVRALEQTFSDFEALLLKMEDPFELAELGQLGRARKLLEQMAGLMTGTVHVPVSEKDVMPVSLPAVED</sequence>
<reference evidence="4 5" key="1">
    <citation type="submission" date="2024-08" db="EMBL/GenBank/DDBJ databases">
        <authorList>
            <person name="Ishaq N."/>
        </authorList>
    </citation>
    <scope>NUCLEOTIDE SEQUENCE [LARGE SCALE GENOMIC DNA]</scope>
    <source>
        <strain evidence="4 5">JCM 30400</strain>
    </source>
</reference>
<accession>A0ABV4NKR0</accession>
<dbReference type="Gene3D" id="1.20.1420.20">
    <property type="entry name" value="M75 peptidase, HXXE motif"/>
    <property type="match status" value="1"/>
</dbReference>